<dbReference type="PANTHER" id="PTHR22946">
    <property type="entry name" value="DIENELACTONE HYDROLASE DOMAIN-CONTAINING PROTEIN-RELATED"/>
    <property type="match status" value="1"/>
</dbReference>
<reference evidence="4 5" key="1">
    <citation type="submission" date="2020-01" db="EMBL/GenBank/DDBJ databases">
        <title>Polyphasic characterisation and genomic insights into a novel alkali tolerant bacterium VR-M41.</title>
        <authorList>
            <person name="Vemuluri V.R."/>
        </authorList>
    </citation>
    <scope>NUCLEOTIDE SEQUENCE [LARGE SCALE GENOMIC DNA]</scope>
    <source>
        <strain evidence="4 5">VR-M41</strain>
    </source>
</reference>
<proteinExistence type="predicted"/>
<dbReference type="InterPro" id="IPR022742">
    <property type="entry name" value="Hydrolase_4"/>
</dbReference>
<keyword evidence="1 4" id="KW-0378">Hydrolase</keyword>
<protein>
    <submittedName>
        <fullName evidence="4">Alpha/beta hydrolase</fullName>
    </submittedName>
</protein>
<dbReference type="Gene3D" id="3.40.50.1820">
    <property type="entry name" value="alpha/beta hydrolase"/>
    <property type="match status" value="1"/>
</dbReference>
<keyword evidence="5" id="KW-1185">Reference proteome</keyword>
<organism evidence="4 5">
    <name type="scientific">Saccharibacillus alkalitolerans</name>
    <dbReference type="NCBI Taxonomy" id="2705290"/>
    <lineage>
        <taxon>Bacteria</taxon>
        <taxon>Bacillati</taxon>
        <taxon>Bacillota</taxon>
        <taxon>Bacilli</taxon>
        <taxon>Bacillales</taxon>
        <taxon>Paenibacillaceae</taxon>
        <taxon>Saccharibacillus</taxon>
    </lineage>
</organism>
<dbReference type="InterPro" id="IPR050261">
    <property type="entry name" value="FrsA_esterase"/>
</dbReference>
<evidence type="ECO:0000313" key="5">
    <source>
        <dbReference type="Proteomes" id="UP000800303"/>
    </source>
</evidence>
<feature type="chain" id="PRO_5045066856" evidence="2">
    <location>
        <begin position="21"/>
        <end position="320"/>
    </location>
</feature>
<evidence type="ECO:0000313" key="4">
    <source>
        <dbReference type="EMBL" id="NGZ76947.1"/>
    </source>
</evidence>
<feature type="domain" description="Serine aminopeptidase S33" evidence="3">
    <location>
        <begin position="103"/>
        <end position="199"/>
    </location>
</feature>
<dbReference type="EMBL" id="JAAFGS010000006">
    <property type="protein sequence ID" value="NGZ76947.1"/>
    <property type="molecule type" value="Genomic_DNA"/>
</dbReference>
<sequence>MYKKMLVSLCAVLAFTAAGAVTGSNEGVQTASAASVQSGGSAYDAINEKAGSSLVVAGDIPFEYPGSAGVTLRGSVRLPDAYKAGQTYPVAILSHGVLGDRNQQGMFTQLTDALQKKGFVTVRFDFNGYGESGGTLLNNSIKSEKEDLDAIINYVKTLNYVDQSRINLVGYSMGGAATSLAAGERAGEIRSVALWSAAAILVDDAERGSLLGAQVDVNNIPNEIPIFGGAYTFGKKWFEDAIGLDIYGISKAYEGDVLIVHGTKDVVVPMSYSEKYKEVYGKGAKLVRIKGGEHVYSGEPLDTAVKRTVNFLYKENKRKK</sequence>
<dbReference type="Pfam" id="PF12146">
    <property type="entry name" value="Hydrolase_4"/>
    <property type="match status" value="1"/>
</dbReference>
<accession>A0ABX0FE52</accession>
<evidence type="ECO:0000256" key="2">
    <source>
        <dbReference type="SAM" id="SignalP"/>
    </source>
</evidence>
<evidence type="ECO:0000256" key="1">
    <source>
        <dbReference type="ARBA" id="ARBA00022801"/>
    </source>
</evidence>
<dbReference type="InterPro" id="IPR029058">
    <property type="entry name" value="AB_hydrolase_fold"/>
</dbReference>
<dbReference type="PANTHER" id="PTHR22946:SF9">
    <property type="entry name" value="POLYKETIDE TRANSFERASE AF380"/>
    <property type="match status" value="1"/>
</dbReference>
<dbReference type="Proteomes" id="UP000800303">
    <property type="component" value="Unassembled WGS sequence"/>
</dbReference>
<comment type="caution">
    <text evidence="4">The sequence shown here is derived from an EMBL/GenBank/DDBJ whole genome shotgun (WGS) entry which is preliminary data.</text>
</comment>
<feature type="signal peptide" evidence="2">
    <location>
        <begin position="1"/>
        <end position="20"/>
    </location>
</feature>
<gene>
    <name evidence="4" type="ORF">GYN08_16695</name>
</gene>
<name>A0ABX0FE52_9BACL</name>
<dbReference type="SUPFAM" id="SSF53474">
    <property type="entry name" value="alpha/beta-Hydrolases"/>
    <property type="match status" value="1"/>
</dbReference>
<dbReference type="RefSeq" id="WP_166276402.1">
    <property type="nucleotide sequence ID" value="NZ_JAAFGS010000006.1"/>
</dbReference>
<dbReference type="GO" id="GO:0016787">
    <property type="term" value="F:hydrolase activity"/>
    <property type="evidence" value="ECO:0007669"/>
    <property type="project" value="UniProtKB-KW"/>
</dbReference>
<evidence type="ECO:0000259" key="3">
    <source>
        <dbReference type="Pfam" id="PF12146"/>
    </source>
</evidence>
<keyword evidence="2" id="KW-0732">Signal</keyword>